<reference evidence="1 2" key="1">
    <citation type="submission" date="2020-08" db="EMBL/GenBank/DDBJ databases">
        <title>Genome public.</title>
        <authorList>
            <person name="Liu C."/>
            <person name="Sun Q."/>
        </authorList>
    </citation>
    <scope>NUCLEOTIDE SEQUENCE [LARGE SCALE GENOMIC DNA]</scope>
    <source>
        <strain evidence="1 2">BX10</strain>
    </source>
</reference>
<keyword evidence="2" id="KW-1185">Reference proteome</keyword>
<comment type="caution">
    <text evidence="1">The sequence shown here is derived from an EMBL/GenBank/DDBJ whole genome shotgun (WGS) entry which is preliminary data.</text>
</comment>
<proteinExistence type="predicted"/>
<dbReference type="EMBL" id="JACRTJ010000021">
    <property type="protein sequence ID" value="MBC8599532.1"/>
    <property type="molecule type" value="Genomic_DNA"/>
</dbReference>
<gene>
    <name evidence="1" type="ORF">H8708_09900</name>
</gene>
<name>A0ABR7NW03_9FIRM</name>
<accession>A0ABR7NW03</accession>
<protein>
    <submittedName>
        <fullName evidence="1">Uncharacterized protein</fullName>
    </submittedName>
</protein>
<dbReference type="RefSeq" id="WP_215653723.1">
    <property type="nucleotide sequence ID" value="NZ_JACRTJ010000021.1"/>
</dbReference>
<dbReference type="Proteomes" id="UP000647491">
    <property type="component" value="Unassembled WGS sequence"/>
</dbReference>
<sequence>MRGIARKSAPINVIVHYPKTIEGQRELAERVAGVHTSLVNQHIKKLNCPSDQKVQLLDAVIKSSSIEKADEQTL</sequence>
<evidence type="ECO:0000313" key="1">
    <source>
        <dbReference type="EMBL" id="MBC8599532.1"/>
    </source>
</evidence>
<evidence type="ECO:0000313" key="2">
    <source>
        <dbReference type="Proteomes" id="UP000647491"/>
    </source>
</evidence>
<organism evidence="1 2">
    <name type="scientific">Enterocloster hominis</name>
    <name type="common">ex Liu et al. 2021</name>
    <dbReference type="NCBI Taxonomy" id="2763663"/>
    <lineage>
        <taxon>Bacteria</taxon>
        <taxon>Bacillati</taxon>
        <taxon>Bacillota</taxon>
        <taxon>Clostridia</taxon>
        <taxon>Lachnospirales</taxon>
        <taxon>Lachnospiraceae</taxon>
        <taxon>Enterocloster</taxon>
    </lineage>
</organism>